<keyword evidence="5 7" id="KW-1133">Transmembrane helix</keyword>
<sequence>MSRLLRHWPRYLALCAWGLFTIGPFLWLLSTALKGPADLLFANPPQWVPATPTLQNFERVLDSQPMFSYLGNSLAVAVLAVLCNACFASMAGYALARLEFRSKPLVFGALLASMMLPFQLLMIPVYQLALTLGLRNTVLGLVLPHACTAFGVLLMRQAFDSIPKALEEAAVMEGVGRWRIWAYVCLPLVRPQLATLAVFTFIAAWGDFLWPLILTDDPARFTLPLGVNRLAGLLSLDWRLVAAGAIFSLIPVLAMFALSQRFFIDGALKGAVKQ</sequence>
<dbReference type="PROSITE" id="PS50928">
    <property type="entry name" value="ABC_TM1"/>
    <property type="match status" value="1"/>
</dbReference>
<dbReference type="GO" id="GO:0005886">
    <property type="term" value="C:plasma membrane"/>
    <property type="evidence" value="ECO:0007669"/>
    <property type="project" value="UniProtKB-SubCell"/>
</dbReference>
<feature type="transmembrane region" description="Helical" evidence="7">
    <location>
        <begin position="69"/>
        <end position="93"/>
    </location>
</feature>
<evidence type="ECO:0000259" key="8">
    <source>
        <dbReference type="PROSITE" id="PS50928"/>
    </source>
</evidence>
<dbReference type="RefSeq" id="WP_198100211.1">
    <property type="nucleotide sequence ID" value="NZ_JAEDAL010000002.1"/>
</dbReference>
<keyword evidence="6 7" id="KW-0472">Membrane</keyword>
<dbReference type="SUPFAM" id="SSF161098">
    <property type="entry name" value="MetI-like"/>
    <property type="match status" value="1"/>
</dbReference>
<evidence type="ECO:0000256" key="4">
    <source>
        <dbReference type="ARBA" id="ARBA00022692"/>
    </source>
</evidence>
<reference evidence="9" key="1">
    <citation type="submission" date="2020-12" db="EMBL/GenBank/DDBJ databases">
        <title>The genome sequence of Inhella sp. 4Y17.</title>
        <authorList>
            <person name="Liu Y."/>
        </authorList>
    </citation>
    <scope>NUCLEOTIDE SEQUENCE</scope>
    <source>
        <strain evidence="9">4Y10</strain>
    </source>
</reference>
<dbReference type="PANTHER" id="PTHR43744">
    <property type="entry name" value="ABC TRANSPORTER PERMEASE PROTEIN MG189-RELATED-RELATED"/>
    <property type="match status" value="1"/>
</dbReference>
<dbReference type="Gene3D" id="1.10.3720.10">
    <property type="entry name" value="MetI-like"/>
    <property type="match status" value="1"/>
</dbReference>
<evidence type="ECO:0000256" key="6">
    <source>
        <dbReference type="ARBA" id="ARBA00023136"/>
    </source>
</evidence>
<feature type="transmembrane region" description="Helical" evidence="7">
    <location>
        <begin position="238"/>
        <end position="258"/>
    </location>
</feature>
<keyword evidence="4 7" id="KW-0812">Transmembrane</keyword>
<evidence type="ECO:0000313" key="9">
    <source>
        <dbReference type="EMBL" id="MBH9552614.1"/>
    </source>
</evidence>
<dbReference type="InterPro" id="IPR000515">
    <property type="entry name" value="MetI-like"/>
</dbReference>
<keyword evidence="10" id="KW-1185">Reference proteome</keyword>
<evidence type="ECO:0000256" key="5">
    <source>
        <dbReference type="ARBA" id="ARBA00022989"/>
    </source>
</evidence>
<proteinExistence type="inferred from homology"/>
<dbReference type="CDD" id="cd06261">
    <property type="entry name" value="TM_PBP2"/>
    <property type="match status" value="1"/>
</dbReference>
<comment type="subcellular location">
    <subcellularLocation>
        <location evidence="1 7">Cell membrane</location>
        <topology evidence="1 7">Multi-pass membrane protein</topology>
    </subcellularLocation>
</comment>
<feature type="transmembrane region" description="Helical" evidence="7">
    <location>
        <begin position="138"/>
        <end position="159"/>
    </location>
</feature>
<feature type="domain" description="ABC transmembrane type-1" evidence="8">
    <location>
        <begin position="70"/>
        <end position="259"/>
    </location>
</feature>
<evidence type="ECO:0000256" key="7">
    <source>
        <dbReference type="RuleBase" id="RU363032"/>
    </source>
</evidence>
<dbReference type="EMBL" id="JAEDAL010000002">
    <property type="protein sequence ID" value="MBH9552614.1"/>
    <property type="molecule type" value="Genomic_DNA"/>
</dbReference>
<comment type="similarity">
    <text evidence="7">Belongs to the binding-protein-dependent transport system permease family.</text>
</comment>
<gene>
    <name evidence="9" type="ORF">I7X43_07085</name>
</gene>
<accession>A0A931IX04</accession>
<dbReference type="AlphaFoldDB" id="A0A931IX04"/>
<feature type="transmembrane region" description="Helical" evidence="7">
    <location>
        <begin position="12"/>
        <end position="30"/>
    </location>
</feature>
<feature type="transmembrane region" description="Helical" evidence="7">
    <location>
        <begin position="180"/>
        <end position="205"/>
    </location>
</feature>
<evidence type="ECO:0000256" key="3">
    <source>
        <dbReference type="ARBA" id="ARBA00022475"/>
    </source>
</evidence>
<evidence type="ECO:0000313" key="10">
    <source>
        <dbReference type="Proteomes" id="UP000620139"/>
    </source>
</evidence>
<evidence type="ECO:0000256" key="1">
    <source>
        <dbReference type="ARBA" id="ARBA00004651"/>
    </source>
</evidence>
<dbReference type="InterPro" id="IPR035906">
    <property type="entry name" value="MetI-like_sf"/>
</dbReference>
<comment type="caution">
    <text evidence="9">The sequence shown here is derived from an EMBL/GenBank/DDBJ whole genome shotgun (WGS) entry which is preliminary data.</text>
</comment>
<dbReference type="GO" id="GO:0055085">
    <property type="term" value="P:transmembrane transport"/>
    <property type="evidence" value="ECO:0007669"/>
    <property type="project" value="InterPro"/>
</dbReference>
<dbReference type="Proteomes" id="UP000620139">
    <property type="component" value="Unassembled WGS sequence"/>
</dbReference>
<feature type="transmembrane region" description="Helical" evidence="7">
    <location>
        <begin position="105"/>
        <end position="126"/>
    </location>
</feature>
<evidence type="ECO:0000256" key="2">
    <source>
        <dbReference type="ARBA" id="ARBA00022448"/>
    </source>
</evidence>
<dbReference type="PANTHER" id="PTHR43744:SF3">
    <property type="entry name" value="LACTOSE TRANSPORT SYSTEM PERMEASE PROTEIN LACG"/>
    <property type="match status" value="1"/>
</dbReference>
<dbReference type="Pfam" id="PF00528">
    <property type="entry name" value="BPD_transp_1"/>
    <property type="match status" value="1"/>
</dbReference>
<name>A0A931IX04_9BURK</name>
<keyword evidence="3" id="KW-1003">Cell membrane</keyword>
<protein>
    <submittedName>
        <fullName evidence="9">Carbohydrate ABC transporter permease</fullName>
    </submittedName>
</protein>
<keyword evidence="2 7" id="KW-0813">Transport</keyword>
<organism evidence="9 10">
    <name type="scientific">Inhella gelatinilytica</name>
    <dbReference type="NCBI Taxonomy" id="2795030"/>
    <lineage>
        <taxon>Bacteria</taxon>
        <taxon>Pseudomonadati</taxon>
        <taxon>Pseudomonadota</taxon>
        <taxon>Betaproteobacteria</taxon>
        <taxon>Burkholderiales</taxon>
        <taxon>Sphaerotilaceae</taxon>
        <taxon>Inhella</taxon>
    </lineage>
</organism>